<dbReference type="EMBL" id="ML736306">
    <property type="protein sequence ID" value="KAE8373709.1"/>
    <property type="molecule type" value="Genomic_DNA"/>
</dbReference>
<protein>
    <recommendedName>
        <fullName evidence="5">Prolyl 4-hydroxylase alpha subunit domain-containing protein</fullName>
    </recommendedName>
</protein>
<dbReference type="InterPro" id="IPR045054">
    <property type="entry name" value="P4HA-like"/>
</dbReference>
<dbReference type="Proteomes" id="UP000326198">
    <property type="component" value="Unassembled WGS sequence"/>
</dbReference>
<organism evidence="3 4">
    <name type="scientific">Aspergillus bertholletiae</name>
    <dbReference type="NCBI Taxonomy" id="1226010"/>
    <lineage>
        <taxon>Eukaryota</taxon>
        <taxon>Fungi</taxon>
        <taxon>Dikarya</taxon>
        <taxon>Ascomycota</taxon>
        <taxon>Pezizomycotina</taxon>
        <taxon>Eurotiomycetes</taxon>
        <taxon>Eurotiomycetidae</taxon>
        <taxon>Eurotiales</taxon>
        <taxon>Aspergillaceae</taxon>
        <taxon>Aspergillus</taxon>
        <taxon>Aspergillus subgen. Circumdati</taxon>
    </lineage>
</organism>
<dbReference type="OrthoDB" id="420380at2759"/>
<gene>
    <name evidence="3" type="ORF">BDV26DRAFT_284900</name>
</gene>
<keyword evidence="4" id="KW-1185">Reference proteome</keyword>
<dbReference type="PANTHER" id="PTHR10869:SF242">
    <property type="entry name" value="PROLYL 4-HYDROXYLASE ALPHA SUBUNIT DOMAIN-CONTAINING PROTEIN"/>
    <property type="match status" value="1"/>
</dbReference>
<dbReference type="GO" id="GO:0005783">
    <property type="term" value="C:endoplasmic reticulum"/>
    <property type="evidence" value="ECO:0007669"/>
    <property type="project" value="TreeGrafter"/>
</dbReference>
<dbReference type="GO" id="GO:0004656">
    <property type="term" value="F:procollagen-proline 4-dioxygenase activity"/>
    <property type="evidence" value="ECO:0007669"/>
    <property type="project" value="TreeGrafter"/>
</dbReference>
<sequence>MPKSAKAVRGLIPQALLWSLAVIPLFYLLSSSKLPPISFPAPSSAPARCPDHRYSVEIISHDPLMIYVNNFLSEKEINWLLNEGESRYQRMLTYQGNSLSDKAVPDEGRTSYSAYLDKSDPVMACIGARALDFQGGMQRALGDYGNPQLVRYEPQQKVNLHYDWWDEPQNRGGRLYNRRTTILAYLEDSCTGGETYFPLIRAMNDRKESGDELLAAAVLLN</sequence>
<reference evidence="3 4" key="1">
    <citation type="submission" date="2019-04" db="EMBL/GenBank/DDBJ databases">
        <title>Friends and foes A comparative genomics studyof 23 Aspergillus species from section Flavi.</title>
        <authorList>
            <consortium name="DOE Joint Genome Institute"/>
            <person name="Kjaerbolling I."/>
            <person name="Vesth T."/>
            <person name="Frisvad J.C."/>
            <person name="Nybo J.L."/>
            <person name="Theobald S."/>
            <person name="Kildgaard S."/>
            <person name="Isbrandt T."/>
            <person name="Kuo A."/>
            <person name="Sato A."/>
            <person name="Lyhne E.K."/>
            <person name="Kogle M.E."/>
            <person name="Wiebenga A."/>
            <person name="Kun R.S."/>
            <person name="Lubbers R.J."/>
            <person name="Makela M.R."/>
            <person name="Barry K."/>
            <person name="Chovatia M."/>
            <person name="Clum A."/>
            <person name="Daum C."/>
            <person name="Haridas S."/>
            <person name="He G."/>
            <person name="LaButti K."/>
            <person name="Lipzen A."/>
            <person name="Mondo S."/>
            <person name="Riley R."/>
            <person name="Salamov A."/>
            <person name="Simmons B.A."/>
            <person name="Magnuson J.K."/>
            <person name="Henrissat B."/>
            <person name="Mortensen U.H."/>
            <person name="Larsen T.O."/>
            <person name="Devries R.P."/>
            <person name="Grigoriev I.V."/>
            <person name="Machida M."/>
            <person name="Baker S.E."/>
            <person name="Andersen M.R."/>
        </authorList>
    </citation>
    <scope>NUCLEOTIDE SEQUENCE [LARGE SCALE GENOMIC DNA]</scope>
    <source>
        <strain evidence="3 4">IBT 29228</strain>
    </source>
</reference>
<proteinExistence type="predicted"/>
<dbReference type="AlphaFoldDB" id="A0A5N7AXF9"/>
<dbReference type="GO" id="GO:0046872">
    <property type="term" value="F:metal ion binding"/>
    <property type="evidence" value="ECO:0007669"/>
    <property type="project" value="UniProtKB-KW"/>
</dbReference>
<keyword evidence="2" id="KW-0408">Iron</keyword>
<evidence type="ECO:0000313" key="3">
    <source>
        <dbReference type="EMBL" id="KAE8373709.1"/>
    </source>
</evidence>
<dbReference type="Gene3D" id="2.60.120.620">
    <property type="entry name" value="q2cbj1_9rhob like domain"/>
    <property type="match status" value="1"/>
</dbReference>
<evidence type="ECO:0000256" key="1">
    <source>
        <dbReference type="ARBA" id="ARBA00022723"/>
    </source>
</evidence>
<evidence type="ECO:0008006" key="5">
    <source>
        <dbReference type="Google" id="ProtNLM"/>
    </source>
</evidence>
<dbReference type="PANTHER" id="PTHR10869">
    <property type="entry name" value="PROLYL 4-HYDROXYLASE ALPHA SUBUNIT"/>
    <property type="match status" value="1"/>
</dbReference>
<evidence type="ECO:0000313" key="4">
    <source>
        <dbReference type="Proteomes" id="UP000326198"/>
    </source>
</evidence>
<keyword evidence="1" id="KW-0479">Metal-binding</keyword>
<evidence type="ECO:0000256" key="2">
    <source>
        <dbReference type="ARBA" id="ARBA00023004"/>
    </source>
</evidence>
<accession>A0A5N7AXF9</accession>
<name>A0A5N7AXF9_9EURO</name>